<reference evidence="1 2" key="1">
    <citation type="journal article" date="2012" name="Nat. Genet.">
        <title>Plasmodium cynomolgi genome sequences provide insight into Plasmodium vivax and the monkey malaria clade.</title>
        <authorList>
            <person name="Tachibana S."/>
            <person name="Sullivan S.A."/>
            <person name="Kawai S."/>
            <person name="Nakamura S."/>
            <person name="Kim H.R."/>
            <person name="Goto N."/>
            <person name="Arisue N."/>
            <person name="Palacpac N.M.Q."/>
            <person name="Honma H."/>
            <person name="Yagi M."/>
            <person name="Tougan T."/>
            <person name="Katakai Y."/>
            <person name="Kaneko O."/>
            <person name="Mita T."/>
            <person name="Kita K."/>
            <person name="Yasutomi Y."/>
            <person name="Sutton P.L."/>
            <person name="Shakhbatyan R."/>
            <person name="Horii T."/>
            <person name="Yasunaga T."/>
            <person name="Barnwell J.W."/>
            <person name="Escalante A.A."/>
            <person name="Carlton J.M."/>
            <person name="Tanabe K."/>
        </authorList>
    </citation>
    <scope>NUCLEOTIDE SEQUENCE [LARGE SCALE GENOMIC DNA]</scope>
    <source>
        <strain evidence="1 2">B</strain>
    </source>
</reference>
<dbReference type="GeneID" id="14696502"/>
<dbReference type="PhylomeDB" id="K6V3L2"/>
<evidence type="ECO:0000313" key="2">
    <source>
        <dbReference type="Proteomes" id="UP000006319"/>
    </source>
</evidence>
<gene>
    <name evidence="1" type="ORF">PCYB_007090</name>
</gene>
<dbReference type="EMBL" id="DF158271">
    <property type="protein sequence ID" value="GAB69960.1"/>
    <property type="molecule type" value="Genomic_DNA"/>
</dbReference>
<dbReference type="OrthoDB" id="389074at2759"/>
<feature type="non-terminal residue" evidence="1">
    <location>
        <position position="274"/>
    </location>
</feature>
<evidence type="ECO:0008006" key="3">
    <source>
        <dbReference type="Google" id="ProtNLM"/>
    </source>
</evidence>
<proteinExistence type="predicted"/>
<dbReference type="AlphaFoldDB" id="K6V3L2"/>
<dbReference type="VEuPathDB" id="PlasmoDB:PCYB_007090"/>
<dbReference type="KEGG" id="pcy:PCYB_007090"/>
<name>K6V3L2_PLACD</name>
<evidence type="ECO:0000313" key="1">
    <source>
        <dbReference type="EMBL" id="GAB69960.1"/>
    </source>
</evidence>
<dbReference type="RefSeq" id="XP_004228178.1">
    <property type="nucleotide sequence ID" value="XM_004228130.1"/>
</dbReference>
<dbReference type="InterPro" id="IPR008780">
    <property type="entry name" value="Plasmodium_Vir"/>
</dbReference>
<organism evidence="1 2">
    <name type="scientific">Plasmodium cynomolgi (strain B)</name>
    <dbReference type="NCBI Taxonomy" id="1120755"/>
    <lineage>
        <taxon>Eukaryota</taxon>
        <taxon>Sar</taxon>
        <taxon>Alveolata</taxon>
        <taxon>Apicomplexa</taxon>
        <taxon>Aconoidasida</taxon>
        <taxon>Haemosporida</taxon>
        <taxon>Plasmodiidae</taxon>
        <taxon>Plasmodium</taxon>
        <taxon>Plasmodium (Plasmodium)</taxon>
    </lineage>
</organism>
<dbReference type="Proteomes" id="UP000006319">
    <property type="component" value="Unassembled WGS sequence"/>
</dbReference>
<accession>K6V3L2</accession>
<protein>
    <recommendedName>
        <fullName evidence="3">CYIR protein</fullName>
    </recommendedName>
</protein>
<keyword evidence="2" id="KW-1185">Reference proteome</keyword>
<sequence length="274" mass="32461">MSSIELPSEIFYHNLKTSYNKLGHHKEECKLLYILGDPDSEIISICENLVQYLKTNYEVKNEEHLNDQHCNLLSLWIYEQLFEHFEHNPRSVIVPYANFKFVLSNVFTGINQVHADNCLHQVNAFISLNNWKKSKDLYDYCVDYDEVIKIAGSSYEKCKIYEEYFKQKSQLYEQFDILYIREYKNKNEDFYKKCKYYDPKKAINILKCEEKFLAQEKTEEFEHDNNLLVAREFSDINSNSAKTFGNLFLGVVASSMISGLLYKVNKILIKTYQL</sequence>
<dbReference type="Pfam" id="PF05795">
    <property type="entry name" value="Plasmodium_Vir"/>
    <property type="match status" value="1"/>
</dbReference>